<protein>
    <submittedName>
        <fullName evidence="6">C4-dicarboxylate transporter</fullName>
    </submittedName>
</protein>
<evidence type="ECO:0000256" key="4">
    <source>
        <dbReference type="ARBA" id="ARBA00023136"/>
    </source>
</evidence>
<keyword evidence="4 5" id="KW-0472">Membrane</keyword>
<evidence type="ECO:0000313" key="6">
    <source>
        <dbReference type="EMBL" id="KAB8177732.1"/>
    </source>
</evidence>
<dbReference type="PANTHER" id="PTHR37955">
    <property type="entry name" value="TELLURITE RESISTANCE PROTEIN TEHA"/>
    <property type="match status" value="1"/>
</dbReference>
<keyword evidence="7" id="KW-1185">Reference proteome</keyword>
<comment type="subcellular location">
    <subcellularLocation>
        <location evidence="1">Membrane</location>
        <topology evidence="1">Multi-pass membrane protein</topology>
    </subcellularLocation>
</comment>
<evidence type="ECO:0000313" key="7">
    <source>
        <dbReference type="Proteomes" id="UP000313066"/>
    </source>
</evidence>
<dbReference type="InterPro" id="IPR004695">
    <property type="entry name" value="SLAC1/Mae1/Ssu1/TehA"/>
</dbReference>
<name>A0A5N6BBG0_9ACTN</name>
<gene>
    <name evidence="6" type="ORF">FH610_037020</name>
</gene>
<feature type="transmembrane region" description="Helical" evidence="5">
    <location>
        <begin position="12"/>
        <end position="33"/>
    </location>
</feature>
<evidence type="ECO:0000256" key="1">
    <source>
        <dbReference type="ARBA" id="ARBA00004141"/>
    </source>
</evidence>
<feature type="transmembrane region" description="Helical" evidence="5">
    <location>
        <begin position="45"/>
        <end position="63"/>
    </location>
</feature>
<dbReference type="Pfam" id="PF03595">
    <property type="entry name" value="SLAC1"/>
    <property type="match status" value="1"/>
</dbReference>
<feature type="transmembrane region" description="Helical" evidence="5">
    <location>
        <begin position="141"/>
        <end position="160"/>
    </location>
</feature>
<keyword evidence="2 5" id="KW-0812">Transmembrane</keyword>
<dbReference type="InterPro" id="IPR052951">
    <property type="entry name" value="Tellurite_res_ion_channel"/>
</dbReference>
<evidence type="ECO:0000256" key="3">
    <source>
        <dbReference type="ARBA" id="ARBA00022989"/>
    </source>
</evidence>
<feature type="transmembrane region" description="Helical" evidence="5">
    <location>
        <begin position="198"/>
        <end position="220"/>
    </location>
</feature>
<evidence type="ECO:0000256" key="5">
    <source>
        <dbReference type="SAM" id="Phobius"/>
    </source>
</evidence>
<feature type="transmembrane region" description="Helical" evidence="5">
    <location>
        <begin position="286"/>
        <end position="310"/>
    </location>
</feature>
<reference evidence="6 7" key="1">
    <citation type="submission" date="2019-10" db="EMBL/GenBank/DDBJ databases">
        <title>Nonomuraea sp. nov., isolated from Phyllanthus amarus.</title>
        <authorList>
            <person name="Klykleung N."/>
            <person name="Tanasupawat S."/>
        </authorList>
    </citation>
    <scope>NUCLEOTIDE SEQUENCE [LARGE SCALE GENOMIC DNA]</scope>
    <source>
        <strain evidence="6 7">CR1-09</strain>
    </source>
</reference>
<dbReference type="InterPro" id="IPR038665">
    <property type="entry name" value="Voltage-dep_anion_channel_sf"/>
</dbReference>
<accession>A0A5N6BBG0</accession>
<dbReference type="RefSeq" id="WP_139579895.1">
    <property type="nucleotide sequence ID" value="NZ_VDMA02000029.1"/>
</dbReference>
<feature type="transmembrane region" description="Helical" evidence="5">
    <location>
        <begin position="166"/>
        <end position="186"/>
    </location>
</feature>
<dbReference type="EMBL" id="VDMA02000029">
    <property type="protein sequence ID" value="KAB8177732.1"/>
    <property type="molecule type" value="Genomic_DNA"/>
</dbReference>
<dbReference type="Gene3D" id="1.50.10.150">
    <property type="entry name" value="Voltage-dependent anion channel"/>
    <property type="match status" value="1"/>
</dbReference>
<organism evidence="6 7">
    <name type="scientific">Microbispora catharanthi</name>
    <dbReference type="NCBI Taxonomy" id="1712871"/>
    <lineage>
        <taxon>Bacteria</taxon>
        <taxon>Bacillati</taxon>
        <taxon>Actinomycetota</taxon>
        <taxon>Actinomycetes</taxon>
        <taxon>Streptosporangiales</taxon>
        <taxon>Streptosporangiaceae</taxon>
        <taxon>Microbispora</taxon>
    </lineage>
</organism>
<feature type="transmembrane region" description="Helical" evidence="5">
    <location>
        <begin position="83"/>
        <end position="102"/>
    </location>
</feature>
<keyword evidence="3 5" id="KW-1133">Transmembrane helix</keyword>
<feature type="transmembrane region" description="Helical" evidence="5">
    <location>
        <begin position="226"/>
        <end position="245"/>
    </location>
</feature>
<dbReference type="GO" id="GO:0046583">
    <property type="term" value="F:monoatomic cation efflux transmembrane transporter activity"/>
    <property type="evidence" value="ECO:0007669"/>
    <property type="project" value="TreeGrafter"/>
</dbReference>
<dbReference type="AlphaFoldDB" id="A0A5N6BBG0"/>
<feature type="transmembrane region" description="Helical" evidence="5">
    <location>
        <begin position="108"/>
        <end position="129"/>
    </location>
</feature>
<dbReference type="GO" id="GO:0005886">
    <property type="term" value="C:plasma membrane"/>
    <property type="evidence" value="ECO:0007669"/>
    <property type="project" value="TreeGrafter"/>
</dbReference>
<dbReference type="PANTHER" id="PTHR37955:SF1">
    <property type="entry name" value="DEP DOMAIN-CONTAINING PROTEIN"/>
    <property type="match status" value="1"/>
</dbReference>
<proteinExistence type="predicted"/>
<dbReference type="Proteomes" id="UP000313066">
    <property type="component" value="Unassembled WGS sequence"/>
</dbReference>
<sequence length="324" mass="33473">MASTTPVPTRLPLNTLGIGFGLSGLAGTWTAAGPALGAPPAVGEALWVAAAALWAGTLARYGARVTRLGDIAEDLRHPVLGPFAALAPTTGSLLAAHLTTYLPGVGAALVWTMLAIAAVFGAWFVASMLTTPRQPATLHGGYLLPTVAASLIAAQSLATIGHRGVATALFSTGILFWLLIGAVLLVRFATGPELPGPLMPTLAIFSAPPAVAGNAWWAIAGPQLNTAHEVLLGTLAALLLPHLFLLRRYAHIPFVIGFWAFTFTTAASATYGVRLLTLTPSALHTTLGWLVAASATVIIGGIAVRSLALLRLPRRRHAEQVQPA</sequence>
<evidence type="ECO:0000256" key="2">
    <source>
        <dbReference type="ARBA" id="ARBA00022692"/>
    </source>
</evidence>
<comment type="caution">
    <text evidence="6">The sequence shown here is derived from an EMBL/GenBank/DDBJ whole genome shotgun (WGS) entry which is preliminary data.</text>
</comment>
<feature type="transmembrane region" description="Helical" evidence="5">
    <location>
        <begin position="252"/>
        <end position="274"/>
    </location>
</feature>